<dbReference type="GO" id="GO:0005525">
    <property type="term" value="F:GTP binding"/>
    <property type="evidence" value="ECO:0007669"/>
    <property type="project" value="UniProtKB-KW"/>
</dbReference>
<keyword evidence="8 11" id="KW-0342">GTP-binding</keyword>
<dbReference type="FunFam" id="3.40.50.10990:FF:000001">
    <property type="entry name" value="Riboflavin biosynthesis protein RibBA"/>
    <property type="match status" value="1"/>
</dbReference>
<dbReference type="AlphaFoldDB" id="A0A7C9KJS5"/>
<proteinExistence type="inferred from homology"/>
<evidence type="ECO:0000256" key="10">
    <source>
        <dbReference type="ARBA" id="ARBA00049295"/>
    </source>
</evidence>
<name>A0A7C9KJS5_9SPHN</name>
<dbReference type="InterPro" id="IPR000926">
    <property type="entry name" value="RibA"/>
</dbReference>
<dbReference type="OrthoDB" id="9793111at2"/>
<gene>
    <name evidence="11 13" type="primary">ribA</name>
    <name evidence="13" type="ORF">F3168_13135</name>
</gene>
<evidence type="ECO:0000313" key="14">
    <source>
        <dbReference type="Proteomes" id="UP000481327"/>
    </source>
</evidence>
<feature type="active site" description="Proton acceptor" evidence="11">
    <location>
        <position position="305"/>
    </location>
</feature>
<dbReference type="GO" id="GO:0005829">
    <property type="term" value="C:cytosol"/>
    <property type="evidence" value="ECO:0007669"/>
    <property type="project" value="TreeGrafter"/>
</dbReference>
<dbReference type="EMBL" id="WIOL01000005">
    <property type="protein sequence ID" value="MQT18201.1"/>
    <property type="molecule type" value="Genomic_DNA"/>
</dbReference>
<feature type="binding site" evidence="11">
    <location>
        <position position="328"/>
    </location>
    <ligand>
        <name>GTP</name>
        <dbReference type="ChEBI" id="CHEBI:37565"/>
    </ligand>
</feature>
<dbReference type="GO" id="GO:0009231">
    <property type="term" value="P:riboflavin biosynthetic process"/>
    <property type="evidence" value="ECO:0007669"/>
    <property type="project" value="UniProtKB-UniRule"/>
</dbReference>
<sequence>MGQAVRPCPADRDLRPVSVAEAAIDALRRGRIVGLAGPDGGLAILSAELADAASLAALEGSGRAGLIITARRAAVLAITNQRAAAVADPEPVWVERPAWLGLDASRAVADPVLDMATPLKGPFTSRALDGDRVAALAAITLAKQAALLPAVYAVPIAAAAPVVTVAVDAVLALPAAAADVTLSSRARLPLAQAPDTEVVAFRPGDGGPEHLALVIGDPNPVQPVLVRLHSACLTGDVLGSLKCDCGPQLHAALAAIAANPGGGILLYLQQEGRGIGLINKLRAYALQDQGFDTVDANTRLGFEPDERDFTLAAAMLHQLGVGSVQLMTNNPLKVEGLAAHGLAVSRVPHSMAPNPHNIGYLGTKRDRQGHLL</sequence>
<dbReference type="NCBIfam" id="NF001591">
    <property type="entry name" value="PRK00393.1"/>
    <property type="match status" value="1"/>
</dbReference>
<dbReference type="InterPro" id="IPR032677">
    <property type="entry name" value="GTP_cyclohydro_II"/>
</dbReference>
<dbReference type="GO" id="GO:0008270">
    <property type="term" value="F:zinc ion binding"/>
    <property type="evidence" value="ECO:0007669"/>
    <property type="project" value="UniProtKB-UniRule"/>
</dbReference>
<evidence type="ECO:0000256" key="9">
    <source>
        <dbReference type="ARBA" id="ARBA00043932"/>
    </source>
</evidence>
<accession>A0A7C9KJS5</accession>
<feature type="binding site" evidence="11">
    <location>
        <position position="248"/>
    </location>
    <ligand>
        <name>GTP</name>
        <dbReference type="ChEBI" id="CHEBI:37565"/>
    </ligand>
</feature>
<feature type="binding site" evidence="11">
    <location>
        <position position="245"/>
    </location>
    <ligand>
        <name>Zn(2+)</name>
        <dbReference type="ChEBI" id="CHEBI:29105"/>
        <note>catalytic</note>
    </ligand>
</feature>
<keyword evidence="4 11" id="KW-0479">Metal-binding</keyword>
<keyword evidence="5 11" id="KW-0547">Nucleotide-binding</keyword>
<evidence type="ECO:0000256" key="2">
    <source>
        <dbReference type="ARBA" id="ARBA00005520"/>
    </source>
</evidence>
<dbReference type="GO" id="GO:0003935">
    <property type="term" value="F:GTP cyclohydrolase II activity"/>
    <property type="evidence" value="ECO:0007669"/>
    <property type="project" value="UniProtKB-UniRule"/>
</dbReference>
<feature type="binding site" evidence="11">
    <location>
        <position position="232"/>
    </location>
    <ligand>
        <name>Zn(2+)</name>
        <dbReference type="ChEBI" id="CHEBI:29105"/>
        <note>catalytic</note>
    </ligand>
</feature>
<feature type="binding site" evidence="11">
    <location>
        <begin position="227"/>
        <end position="231"/>
    </location>
    <ligand>
        <name>GTP</name>
        <dbReference type="ChEBI" id="CHEBI:37565"/>
    </ligand>
</feature>
<evidence type="ECO:0000256" key="1">
    <source>
        <dbReference type="ARBA" id="ARBA00004853"/>
    </source>
</evidence>
<feature type="binding site" evidence="11">
    <location>
        <begin position="271"/>
        <end position="273"/>
    </location>
    <ligand>
        <name>GTP</name>
        <dbReference type="ChEBI" id="CHEBI:37565"/>
    </ligand>
</feature>
<keyword evidence="6 11" id="KW-0378">Hydrolase</keyword>
<evidence type="ECO:0000256" key="5">
    <source>
        <dbReference type="ARBA" id="ARBA00022741"/>
    </source>
</evidence>
<comment type="pathway">
    <text evidence="1 11">Cofactor biosynthesis; riboflavin biosynthesis; 5-amino-6-(D-ribitylamino)uracil from GTP: step 1/4.</text>
</comment>
<dbReference type="Proteomes" id="UP000481327">
    <property type="component" value="Unassembled WGS sequence"/>
</dbReference>
<feature type="domain" description="GTP cyclohydrolase II" evidence="12">
    <location>
        <begin position="185"/>
        <end position="345"/>
    </location>
</feature>
<organism evidence="13 14">
    <name type="scientific">Sandarakinorhabdus fusca</name>
    <dbReference type="NCBI Taxonomy" id="1439888"/>
    <lineage>
        <taxon>Bacteria</taxon>
        <taxon>Pseudomonadati</taxon>
        <taxon>Pseudomonadota</taxon>
        <taxon>Alphaproteobacteria</taxon>
        <taxon>Sphingomonadales</taxon>
        <taxon>Sphingosinicellaceae</taxon>
        <taxon>Sandarakinorhabdus</taxon>
    </lineage>
</organism>
<dbReference type="NCBIfam" id="TIGR00505">
    <property type="entry name" value="ribA"/>
    <property type="match status" value="1"/>
</dbReference>
<comment type="similarity">
    <text evidence="11">Belongs to the GTP cyclohydrolase II family.</text>
</comment>
<evidence type="ECO:0000259" key="12">
    <source>
        <dbReference type="Pfam" id="PF00925"/>
    </source>
</evidence>
<keyword evidence="7 11" id="KW-0862">Zinc</keyword>
<dbReference type="PANTHER" id="PTHR21327">
    <property type="entry name" value="GTP CYCLOHYDROLASE II-RELATED"/>
    <property type="match status" value="1"/>
</dbReference>
<evidence type="ECO:0000256" key="4">
    <source>
        <dbReference type="ARBA" id="ARBA00022723"/>
    </source>
</evidence>
<reference evidence="13 14" key="1">
    <citation type="submission" date="2019-09" db="EMBL/GenBank/DDBJ databases">
        <title>Polymorphobacter sp. isolated from a lake in China.</title>
        <authorList>
            <person name="Liu Z."/>
        </authorList>
    </citation>
    <scope>NUCLEOTIDE SEQUENCE [LARGE SCALE GENOMIC DNA]</scope>
    <source>
        <strain evidence="13 14">D40P</strain>
    </source>
</reference>
<comment type="catalytic activity">
    <reaction evidence="10 11">
        <text>GTP + 4 H2O = 2,5-diamino-6-hydroxy-4-(5-phosphoribosylamino)-pyrimidine + formate + 2 phosphate + 3 H(+)</text>
        <dbReference type="Rhea" id="RHEA:23704"/>
        <dbReference type="ChEBI" id="CHEBI:15377"/>
        <dbReference type="ChEBI" id="CHEBI:15378"/>
        <dbReference type="ChEBI" id="CHEBI:15740"/>
        <dbReference type="ChEBI" id="CHEBI:37565"/>
        <dbReference type="ChEBI" id="CHEBI:43474"/>
        <dbReference type="ChEBI" id="CHEBI:58614"/>
        <dbReference type="EC" id="3.5.4.25"/>
    </reaction>
</comment>
<protein>
    <recommendedName>
        <fullName evidence="11">GTP cyclohydrolase-2</fullName>
        <ecNumber evidence="11">3.5.4.25</ecNumber>
    </recommendedName>
    <alternativeName>
        <fullName evidence="11">GTP cyclohydrolase II</fullName>
    </alternativeName>
</protein>
<feature type="binding site" evidence="11">
    <location>
        <position position="293"/>
    </location>
    <ligand>
        <name>GTP</name>
        <dbReference type="ChEBI" id="CHEBI:37565"/>
    </ligand>
</feature>
<dbReference type="PANTHER" id="PTHR21327:SF18">
    <property type="entry name" value="3,4-DIHYDROXY-2-BUTANONE 4-PHOSPHATE SYNTHASE"/>
    <property type="match status" value="1"/>
</dbReference>
<dbReference type="UniPathway" id="UPA00275">
    <property type="reaction ID" value="UER00400"/>
</dbReference>
<dbReference type="HAMAP" id="MF_00179">
    <property type="entry name" value="RibA"/>
    <property type="match status" value="1"/>
</dbReference>
<feature type="binding site" evidence="11">
    <location>
        <position position="243"/>
    </location>
    <ligand>
        <name>Zn(2+)</name>
        <dbReference type="ChEBI" id="CHEBI:29105"/>
        <note>catalytic</note>
    </ligand>
</feature>
<evidence type="ECO:0000256" key="8">
    <source>
        <dbReference type="ARBA" id="ARBA00023134"/>
    </source>
</evidence>
<keyword evidence="3 11" id="KW-0686">Riboflavin biosynthesis</keyword>
<evidence type="ECO:0000313" key="13">
    <source>
        <dbReference type="EMBL" id="MQT18201.1"/>
    </source>
</evidence>
<keyword evidence="14" id="KW-1185">Reference proteome</keyword>
<dbReference type="CDD" id="cd00641">
    <property type="entry name" value="GTP_cyclohydro2"/>
    <property type="match status" value="1"/>
</dbReference>
<dbReference type="Pfam" id="PF00925">
    <property type="entry name" value="GTP_cyclohydro2"/>
    <property type="match status" value="1"/>
</dbReference>
<evidence type="ECO:0000256" key="7">
    <source>
        <dbReference type="ARBA" id="ARBA00022833"/>
    </source>
</evidence>
<feature type="active site" description="Nucleophile" evidence="11">
    <location>
        <position position="307"/>
    </location>
</feature>
<comment type="cofactor">
    <cofactor evidence="11">
        <name>Zn(2+)</name>
        <dbReference type="ChEBI" id="CHEBI:29105"/>
    </cofactor>
    <text evidence="11">Binds 1 zinc ion per subunit.</text>
</comment>
<dbReference type="SUPFAM" id="SSF142695">
    <property type="entry name" value="RibA-like"/>
    <property type="match status" value="1"/>
</dbReference>
<comment type="similarity">
    <text evidence="2">In the N-terminal section; belongs to the DHBP synthase family.</text>
</comment>
<dbReference type="InterPro" id="IPR036144">
    <property type="entry name" value="RibA-like_sf"/>
</dbReference>
<dbReference type="Gene3D" id="3.40.50.10990">
    <property type="entry name" value="GTP cyclohydrolase II"/>
    <property type="match status" value="1"/>
</dbReference>
<comment type="caution">
    <text evidence="13">The sequence shown here is derived from an EMBL/GenBank/DDBJ whole genome shotgun (WGS) entry which is preliminary data.</text>
</comment>
<comment type="function">
    <text evidence="9 11">Catalyzes the conversion of GTP to 2,5-diamino-6-ribosylamino-4(3H)-pyrimidinone 5'-phosphate (DARP), formate and pyrophosphate.</text>
</comment>
<evidence type="ECO:0000256" key="3">
    <source>
        <dbReference type="ARBA" id="ARBA00022619"/>
    </source>
</evidence>
<feature type="binding site" evidence="11">
    <location>
        <position position="333"/>
    </location>
    <ligand>
        <name>GTP</name>
        <dbReference type="ChEBI" id="CHEBI:37565"/>
    </ligand>
</feature>
<dbReference type="EC" id="3.5.4.25" evidence="11"/>
<evidence type="ECO:0000256" key="6">
    <source>
        <dbReference type="ARBA" id="ARBA00022801"/>
    </source>
</evidence>
<evidence type="ECO:0000256" key="11">
    <source>
        <dbReference type="HAMAP-Rule" id="MF_00179"/>
    </source>
</evidence>